<reference evidence="2 3" key="1">
    <citation type="submission" date="2019-04" db="EMBL/GenBank/DDBJ databases">
        <title>Isachenkonia alkalipeptolytica gen. nov. sp. nov. a new anaerobic, alkiliphilic organothrophic bacterium capable to reduce synthesized ferrihydrite isolated from a soda lake.</title>
        <authorList>
            <person name="Toshchakov S.V."/>
            <person name="Zavarzina D.G."/>
            <person name="Zhilina T.N."/>
            <person name="Kostrikina N.A."/>
            <person name="Kublanov I.V."/>
        </authorList>
    </citation>
    <scope>NUCLEOTIDE SEQUENCE [LARGE SCALE GENOMIC DNA]</scope>
    <source>
        <strain evidence="2 3">Z-1701</strain>
    </source>
</reference>
<name>A0AA44BEQ6_9CLOT</name>
<organism evidence="2 3">
    <name type="scientific">Isachenkonia alkalipeptolytica</name>
    <dbReference type="NCBI Taxonomy" id="2565777"/>
    <lineage>
        <taxon>Bacteria</taxon>
        <taxon>Bacillati</taxon>
        <taxon>Bacillota</taxon>
        <taxon>Clostridia</taxon>
        <taxon>Eubacteriales</taxon>
        <taxon>Clostridiaceae</taxon>
        <taxon>Isachenkonia</taxon>
    </lineage>
</organism>
<keyword evidence="1" id="KW-1133">Transmembrane helix</keyword>
<evidence type="ECO:0000256" key="1">
    <source>
        <dbReference type="SAM" id="Phobius"/>
    </source>
</evidence>
<proteinExistence type="predicted"/>
<protein>
    <submittedName>
        <fullName evidence="2">Uncharacterized protein</fullName>
    </submittedName>
</protein>
<sequence>MNIEYISTITASDMVTWILALMGGFIAYLVIDHFQTSMERHKVINEIETKLNHLFSSTIAKKVENEEYNTVMVRTVLHDFSPWVFNKNASPLIMDAQRHICIRKDQAYHEYISTQALHESLVLFRRIEKLHKSKIIESIDLSDLWREILPYGTSNRLIFFGNYFSKHDTQSIAYVLMKTVNACKKHKNQPALDYFKNNYKNQEEDIDTYFQDNTRIGAKRKVALKQFFDIVK</sequence>
<evidence type="ECO:0000313" key="3">
    <source>
        <dbReference type="Proteomes" id="UP000449710"/>
    </source>
</evidence>
<dbReference type="Proteomes" id="UP000449710">
    <property type="component" value="Unassembled WGS sequence"/>
</dbReference>
<keyword evidence="1" id="KW-0812">Transmembrane</keyword>
<keyword evidence="3" id="KW-1185">Reference proteome</keyword>
<dbReference type="EMBL" id="SUMG01000028">
    <property type="protein sequence ID" value="NBG89519.1"/>
    <property type="molecule type" value="Genomic_DNA"/>
</dbReference>
<accession>A0AA44BEQ6</accession>
<evidence type="ECO:0000313" key="2">
    <source>
        <dbReference type="EMBL" id="NBG89519.1"/>
    </source>
</evidence>
<comment type="caution">
    <text evidence="2">The sequence shown here is derived from an EMBL/GenBank/DDBJ whole genome shotgun (WGS) entry which is preliminary data.</text>
</comment>
<keyword evidence="1" id="KW-0472">Membrane</keyword>
<gene>
    <name evidence="2" type="ORF">ISALK_13570</name>
</gene>
<dbReference type="RefSeq" id="WP_160723261.1">
    <property type="nucleotide sequence ID" value="NZ_SUMG01000028.1"/>
</dbReference>
<dbReference type="AlphaFoldDB" id="A0AA44BEQ6"/>
<feature type="transmembrane region" description="Helical" evidence="1">
    <location>
        <begin position="14"/>
        <end position="31"/>
    </location>
</feature>